<dbReference type="CDD" id="cd17039">
    <property type="entry name" value="Ubl_ubiquitin_like"/>
    <property type="match status" value="1"/>
</dbReference>
<dbReference type="GO" id="GO:0036297">
    <property type="term" value="P:interstrand cross-link repair"/>
    <property type="evidence" value="ECO:0007669"/>
    <property type="project" value="TreeGrafter"/>
</dbReference>
<accession>A0AAE0EEL3</accession>
<dbReference type="InterPro" id="IPR000626">
    <property type="entry name" value="Ubiquitin-like_dom"/>
</dbReference>
<name>A0AAE0EEL3_9ROSI</name>
<dbReference type="PROSITE" id="PS50053">
    <property type="entry name" value="UBIQUITIN_2"/>
    <property type="match status" value="1"/>
</dbReference>
<organism evidence="4 5">
    <name type="scientific">Dipteronia sinensis</name>
    <dbReference type="NCBI Taxonomy" id="43782"/>
    <lineage>
        <taxon>Eukaryota</taxon>
        <taxon>Viridiplantae</taxon>
        <taxon>Streptophyta</taxon>
        <taxon>Embryophyta</taxon>
        <taxon>Tracheophyta</taxon>
        <taxon>Spermatophyta</taxon>
        <taxon>Magnoliopsida</taxon>
        <taxon>eudicotyledons</taxon>
        <taxon>Gunneridae</taxon>
        <taxon>Pentapetalae</taxon>
        <taxon>rosids</taxon>
        <taxon>malvids</taxon>
        <taxon>Sapindales</taxon>
        <taxon>Sapindaceae</taxon>
        <taxon>Hippocastanoideae</taxon>
        <taxon>Acereae</taxon>
        <taxon>Dipteronia</taxon>
    </lineage>
</organism>
<dbReference type="EMBL" id="JANJYJ010000002">
    <property type="protein sequence ID" value="KAK3225471.1"/>
    <property type="molecule type" value="Genomic_DNA"/>
</dbReference>
<feature type="domain" description="Helicase ATP-binding" evidence="3">
    <location>
        <begin position="494"/>
        <end position="587"/>
    </location>
</feature>
<comment type="caution">
    <text evidence="4">The sequence shown here is derived from an EMBL/GenBank/DDBJ whole genome shotgun (WGS) entry which is preliminary data.</text>
</comment>
<dbReference type="GO" id="GO:0043138">
    <property type="term" value="F:3'-5' DNA helicase activity"/>
    <property type="evidence" value="ECO:0007669"/>
    <property type="project" value="TreeGrafter"/>
</dbReference>
<protein>
    <submittedName>
        <fullName evidence="4">Uncharacterized protein</fullName>
    </submittedName>
</protein>
<dbReference type="PANTHER" id="PTHR47957:SF3">
    <property type="entry name" value="ATP-DEPENDENT HELICASE HRQ1"/>
    <property type="match status" value="1"/>
</dbReference>
<dbReference type="GO" id="GO:0003676">
    <property type="term" value="F:nucleic acid binding"/>
    <property type="evidence" value="ECO:0007669"/>
    <property type="project" value="InterPro"/>
</dbReference>
<evidence type="ECO:0000256" key="1">
    <source>
        <dbReference type="SAM" id="MobiDB-lite"/>
    </source>
</evidence>
<evidence type="ECO:0000313" key="5">
    <source>
        <dbReference type="Proteomes" id="UP001281410"/>
    </source>
</evidence>
<evidence type="ECO:0000313" key="4">
    <source>
        <dbReference type="EMBL" id="KAK3225471.1"/>
    </source>
</evidence>
<dbReference type="InterPro" id="IPR027417">
    <property type="entry name" value="P-loop_NTPase"/>
</dbReference>
<dbReference type="InterPro" id="IPR011545">
    <property type="entry name" value="DEAD/DEAH_box_helicase_dom"/>
</dbReference>
<dbReference type="SUPFAM" id="SSF54236">
    <property type="entry name" value="Ubiquitin-like"/>
    <property type="match status" value="1"/>
</dbReference>
<dbReference type="PROSITE" id="PS51192">
    <property type="entry name" value="HELICASE_ATP_BIND_1"/>
    <property type="match status" value="1"/>
</dbReference>
<dbReference type="Gene3D" id="3.40.50.300">
    <property type="entry name" value="P-loop containing nucleotide triphosphate hydrolases"/>
    <property type="match status" value="1"/>
</dbReference>
<dbReference type="InterPro" id="IPR029071">
    <property type="entry name" value="Ubiquitin-like_domsf"/>
</dbReference>
<dbReference type="Proteomes" id="UP001281410">
    <property type="component" value="Unassembled WGS sequence"/>
</dbReference>
<dbReference type="Gene3D" id="3.10.20.90">
    <property type="entry name" value="Phosphatidylinositol 3-kinase Catalytic Subunit, Chain A, domain 1"/>
    <property type="match status" value="1"/>
</dbReference>
<sequence>MRAMVSEIQVRTLTGETTTVCVSSEKTIYDLKLLLKLNFPPASSSPNFHLFFKGVKLSVQSQVSSVSIEPGEFFVLILFTKKDRPQTPKADFSKTSSSVSKHNLISKTFADSTYADMMQELSSLHEEDLSSNISSNQPKFCDSYTMDFGKVNREPLETKRKRSNQEACPYAFLWSVLRSTNTNAFEGQNCEKFVEVLESVKCLSDPKSGKCMLLREANRRSGSEGIFKSSNNGSSCFCPDWLNKIVEAFAFVSIFNAYLQLRGEKVTLTHVKDALNQLAKFGVQVGIKNIEHLAILCPKVVQFAADDMESKNYCDSLVIINASTEERDQVEHNPRTGQKGMSLSKIFDAMKRLESSFKSNLWETIKMGKIRKMSLSLSLDDLLMLVKESETAHSGNEAKRSGNEAKRAKRSCSSTSSSHPFQRRCHETSQLLPGEMVEHLRKGIGSNGQIVHVEDIGDREAIHVEIPNELSDNARSALKCIGISKLYCHQAESISASLAGKNVVVATMTSSGKSLCYNMPVLEMLSHNVLSCALYLFPTKALAQDQLRALLAMTKAFDVNKIIGVYDGDTSQKDRTWLRDNARLVVS</sequence>
<dbReference type="AlphaFoldDB" id="A0AAE0EEL3"/>
<gene>
    <name evidence="4" type="ORF">Dsin_005333</name>
</gene>
<dbReference type="SUPFAM" id="SSF52540">
    <property type="entry name" value="P-loop containing nucleoside triphosphate hydrolases"/>
    <property type="match status" value="1"/>
</dbReference>
<reference evidence="4" key="1">
    <citation type="journal article" date="2023" name="Plant J.">
        <title>Genome sequences and population genomics provide insights into the demographic history, inbreeding, and mutation load of two 'living fossil' tree species of Dipteronia.</title>
        <authorList>
            <person name="Feng Y."/>
            <person name="Comes H.P."/>
            <person name="Chen J."/>
            <person name="Zhu S."/>
            <person name="Lu R."/>
            <person name="Zhang X."/>
            <person name="Li P."/>
            <person name="Qiu J."/>
            <person name="Olsen K.M."/>
            <person name="Qiu Y."/>
        </authorList>
    </citation>
    <scope>NUCLEOTIDE SEQUENCE</scope>
    <source>
        <strain evidence="4">NBL</strain>
    </source>
</reference>
<dbReference type="GO" id="GO:0006289">
    <property type="term" value="P:nucleotide-excision repair"/>
    <property type="evidence" value="ECO:0007669"/>
    <property type="project" value="TreeGrafter"/>
</dbReference>
<evidence type="ECO:0000259" key="3">
    <source>
        <dbReference type="PROSITE" id="PS51192"/>
    </source>
</evidence>
<dbReference type="Pfam" id="PF00270">
    <property type="entry name" value="DEAD"/>
    <property type="match status" value="1"/>
</dbReference>
<proteinExistence type="predicted"/>
<evidence type="ECO:0000259" key="2">
    <source>
        <dbReference type="PROSITE" id="PS50053"/>
    </source>
</evidence>
<dbReference type="InterPro" id="IPR014001">
    <property type="entry name" value="Helicase_ATP-bd"/>
</dbReference>
<feature type="compositionally biased region" description="Basic and acidic residues" evidence="1">
    <location>
        <begin position="390"/>
        <end position="406"/>
    </location>
</feature>
<feature type="region of interest" description="Disordered" evidence="1">
    <location>
        <begin position="390"/>
        <end position="424"/>
    </location>
</feature>
<dbReference type="PANTHER" id="PTHR47957">
    <property type="entry name" value="ATP-DEPENDENT HELICASE HRQ1"/>
    <property type="match status" value="1"/>
</dbReference>
<dbReference type="GO" id="GO:0005524">
    <property type="term" value="F:ATP binding"/>
    <property type="evidence" value="ECO:0007669"/>
    <property type="project" value="InterPro"/>
</dbReference>
<feature type="domain" description="Ubiquitin-like" evidence="2">
    <location>
        <begin position="6"/>
        <end position="78"/>
    </location>
</feature>
<keyword evidence="5" id="KW-1185">Reference proteome</keyword>
<dbReference type="GO" id="GO:0005634">
    <property type="term" value="C:nucleus"/>
    <property type="evidence" value="ECO:0007669"/>
    <property type="project" value="TreeGrafter"/>
</dbReference>